<evidence type="ECO:0000256" key="1">
    <source>
        <dbReference type="SAM" id="SignalP"/>
    </source>
</evidence>
<sequence>MLAAVAAAALVLPTGAAAEDASPVAPISDPQALSDIAAMFPEDARMPTADELAAVQALFPAFIGTLLEPASGTPNNAMLAQAKALVDQSPLPQDVKDKLASAIAFLDGSKGGGPDIPTDGDKPVIQQFLFPTVGQGCIAGGQDSVGMALMTAGPQPAPAPGPGPGQAGFVFTALGTSGAQPAPAQQLMVSWINVDTGKQGTQPLTNESGINQDGPTTLTTIADTGTGRVVSTIYGSVVSKGEDGAPPIQCTVLPTIGLGVV</sequence>
<dbReference type="AlphaFoldDB" id="A0A516X298"/>
<organism evidence="2 3">
    <name type="scientific">Tomitella fengzijianii</name>
    <dbReference type="NCBI Taxonomy" id="2597660"/>
    <lineage>
        <taxon>Bacteria</taxon>
        <taxon>Bacillati</taxon>
        <taxon>Actinomycetota</taxon>
        <taxon>Actinomycetes</taxon>
        <taxon>Mycobacteriales</taxon>
        <taxon>Tomitella</taxon>
    </lineage>
</organism>
<reference evidence="2 3" key="1">
    <citation type="submission" date="2019-07" db="EMBL/GenBank/DDBJ databases">
        <title>Tomitella cavernea sp. nov., an actinomycete isolated from soil.</title>
        <authorList>
            <person name="Cheng J."/>
        </authorList>
    </citation>
    <scope>NUCLEOTIDE SEQUENCE [LARGE SCALE GENOMIC DNA]</scope>
    <source>
        <strain evidence="2 3">HY188</strain>
    </source>
</reference>
<accession>A0A516X298</accession>
<protein>
    <submittedName>
        <fullName evidence="2">Uncharacterized protein</fullName>
    </submittedName>
</protein>
<name>A0A516X298_9ACTN</name>
<feature type="signal peptide" evidence="1">
    <location>
        <begin position="1"/>
        <end position="18"/>
    </location>
</feature>
<gene>
    <name evidence="2" type="ORF">FO059_07555</name>
</gene>
<dbReference type="KEGG" id="toy:FO059_07555"/>
<evidence type="ECO:0000313" key="2">
    <source>
        <dbReference type="EMBL" id="QDQ97216.1"/>
    </source>
</evidence>
<reference evidence="2 3" key="2">
    <citation type="submission" date="2019-07" db="EMBL/GenBank/DDBJ databases">
        <authorList>
            <person name="Huang Y."/>
        </authorList>
    </citation>
    <scope>NUCLEOTIDE SEQUENCE [LARGE SCALE GENOMIC DNA]</scope>
    <source>
        <strain evidence="2 3">HY188</strain>
    </source>
</reference>
<keyword evidence="3" id="KW-1185">Reference proteome</keyword>
<proteinExistence type="predicted"/>
<dbReference type="OrthoDB" id="4424756at2"/>
<dbReference type="Proteomes" id="UP000317344">
    <property type="component" value="Chromosome"/>
</dbReference>
<feature type="chain" id="PRO_5021732265" evidence="1">
    <location>
        <begin position="19"/>
        <end position="261"/>
    </location>
</feature>
<keyword evidence="1" id="KW-0732">Signal</keyword>
<dbReference type="EMBL" id="CP041765">
    <property type="protein sequence ID" value="QDQ97216.1"/>
    <property type="molecule type" value="Genomic_DNA"/>
</dbReference>
<dbReference type="RefSeq" id="WP_143907691.1">
    <property type="nucleotide sequence ID" value="NZ_CP041765.1"/>
</dbReference>
<evidence type="ECO:0000313" key="3">
    <source>
        <dbReference type="Proteomes" id="UP000317344"/>
    </source>
</evidence>